<dbReference type="GO" id="GO:0016706">
    <property type="term" value="F:2-oxoglutarate-dependent dioxygenase activity"/>
    <property type="evidence" value="ECO:0007669"/>
    <property type="project" value="UniProtKB-ARBA"/>
</dbReference>
<evidence type="ECO:0008006" key="3">
    <source>
        <dbReference type="Google" id="ProtNLM"/>
    </source>
</evidence>
<gene>
    <name evidence="1" type="ORF">Xentx_02194</name>
</gene>
<dbReference type="Proteomes" id="UP000186277">
    <property type="component" value="Unassembled WGS sequence"/>
</dbReference>
<dbReference type="InterPro" id="IPR008775">
    <property type="entry name" value="Phytyl_CoA_dOase-like"/>
</dbReference>
<accession>A0A1Q5U199</accession>
<comment type="caution">
    <text evidence="1">The sequence shown here is derived from an EMBL/GenBank/DDBJ whole genome shotgun (WGS) entry which is preliminary data.</text>
</comment>
<dbReference type="Gene3D" id="2.60.120.620">
    <property type="entry name" value="q2cbj1_9rhob like domain"/>
    <property type="match status" value="1"/>
</dbReference>
<sequence>MVNIEILKEEVKLKGYAKIKGLFNPSELELLKKNIRCSEAYKNYKLNTEKQPPMTKAVKSSNLLFRNDGELLNEWLSMSIQKEKFKILSKIVEHNLIRTNDHVLEIAPNTHKGLDWHVGYYSFSYTQLEDYGCTLWVPLDNISRKQKGGMKYIPKNKLNGQFIYQFANYFFDSMRLLDPSEEYNKIATSDKFMINSVTTFIDDNVNESDIEDFDFDIGDAFLFDKNVIHKTSEFLTGDLKSRMAIIIRFVSKDSLFDKERFISIFKHLEKSSISATSSTAYFDVNTEDNNEIKPKDPFLSKLVPEKHKIKLIDSHVVRKDFKNRLFITK</sequence>
<evidence type="ECO:0000313" key="1">
    <source>
        <dbReference type="EMBL" id="OKP06224.1"/>
    </source>
</evidence>
<proteinExistence type="predicted"/>
<name>A0A1Q5U199_9GAMM</name>
<reference evidence="1 2" key="1">
    <citation type="submission" date="2016-09" db="EMBL/GenBank/DDBJ databases">
        <title>Xenorhabdus thuongxuanensis sp. nov. and Xenorhabdus eapokensis sp. nov., isolated from Steinernema species.</title>
        <authorList>
            <person name="Kaempfer P."/>
            <person name="Tobias N.J."/>
            <person name="Phan Ke L."/>
            <person name="Bode H.B."/>
            <person name="Glaeser S.P."/>
        </authorList>
    </citation>
    <scope>NUCLEOTIDE SEQUENCE [LARGE SCALE GENOMIC DNA]</scope>
    <source>
        <strain evidence="1 2">30TX1</strain>
    </source>
</reference>
<dbReference type="EMBL" id="MKGR01000014">
    <property type="protein sequence ID" value="OKP06224.1"/>
    <property type="molecule type" value="Genomic_DNA"/>
</dbReference>
<keyword evidence="2" id="KW-1185">Reference proteome</keyword>
<dbReference type="Pfam" id="PF05721">
    <property type="entry name" value="PhyH"/>
    <property type="match status" value="1"/>
</dbReference>
<dbReference type="RefSeq" id="WP_074020266.1">
    <property type="nucleotide sequence ID" value="NZ_CAWMWP010000037.1"/>
</dbReference>
<dbReference type="AlphaFoldDB" id="A0A1Q5U199"/>
<dbReference type="OrthoDB" id="4341831at2"/>
<protein>
    <recommendedName>
        <fullName evidence="3">Phytanoyl-CoA dioxygenase</fullName>
    </recommendedName>
</protein>
<evidence type="ECO:0000313" key="2">
    <source>
        <dbReference type="Proteomes" id="UP000186277"/>
    </source>
</evidence>
<dbReference type="SUPFAM" id="SSF51197">
    <property type="entry name" value="Clavaminate synthase-like"/>
    <property type="match status" value="1"/>
</dbReference>
<organism evidence="1 2">
    <name type="scientific">Xenorhabdus thuongxuanensis</name>
    <dbReference type="NCBI Taxonomy" id="1873484"/>
    <lineage>
        <taxon>Bacteria</taxon>
        <taxon>Pseudomonadati</taxon>
        <taxon>Pseudomonadota</taxon>
        <taxon>Gammaproteobacteria</taxon>
        <taxon>Enterobacterales</taxon>
        <taxon>Morganellaceae</taxon>
        <taxon>Xenorhabdus</taxon>
    </lineage>
</organism>